<evidence type="ECO:0000256" key="3">
    <source>
        <dbReference type="ARBA" id="ARBA00023237"/>
    </source>
</evidence>
<feature type="chain" id="PRO_5047337521" evidence="6">
    <location>
        <begin position="30"/>
        <end position="187"/>
    </location>
</feature>
<reference evidence="8 9" key="1">
    <citation type="submission" date="2023-11" db="EMBL/GenBank/DDBJ databases">
        <authorList>
            <person name="Xu M."/>
            <person name="Jiang T."/>
        </authorList>
    </citation>
    <scope>NUCLEOTIDE SEQUENCE [LARGE SCALE GENOMIC DNA]</scope>
    <source>
        <strain evidence="8 9">SD</strain>
    </source>
</reference>
<dbReference type="CDD" id="cd07185">
    <property type="entry name" value="OmpA_C-like"/>
    <property type="match status" value="1"/>
</dbReference>
<keyword evidence="9" id="KW-1185">Reference proteome</keyword>
<dbReference type="PANTHER" id="PTHR30329">
    <property type="entry name" value="STATOR ELEMENT OF FLAGELLAR MOTOR COMPLEX"/>
    <property type="match status" value="1"/>
</dbReference>
<feature type="domain" description="OmpA-like" evidence="7">
    <location>
        <begin position="64"/>
        <end position="187"/>
    </location>
</feature>
<accession>A0ABU4VHP7</accession>
<evidence type="ECO:0000259" key="7">
    <source>
        <dbReference type="PROSITE" id="PS51123"/>
    </source>
</evidence>
<evidence type="ECO:0000256" key="1">
    <source>
        <dbReference type="ARBA" id="ARBA00004442"/>
    </source>
</evidence>
<keyword evidence="2 4" id="KW-0472">Membrane</keyword>
<evidence type="ECO:0000313" key="9">
    <source>
        <dbReference type="Proteomes" id="UP001277761"/>
    </source>
</evidence>
<feature type="signal peptide" evidence="6">
    <location>
        <begin position="1"/>
        <end position="29"/>
    </location>
</feature>
<evidence type="ECO:0000256" key="4">
    <source>
        <dbReference type="PROSITE-ProRule" id="PRU00473"/>
    </source>
</evidence>
<dbReference type="PANTHER" id="PTHR30329:SF21">
    <property type="entry name" value="LIPOPROTEIN YIAD-RELATED"/>
    <property type="match status" value="1"/>
</dbReference>
<dbReference type="InterPro" id="IPR036737">
    <property type="entry name" value="OmpA-like_sf"/>
</dbReference>
<evidence type="ECO:0000256" key="5">
    <source>
        <dbReference type="SAM" id="MobiDB-lite"/>
    </source>
</evidence>
<proteinExistence type="predicted"/>
<comment type="caution">
    <text evidence="8">The sequence shown here is derived from an EMBL/GenBank/DDBJ whole genome shotgun (WGS) entry which is preliminary data.</text>
</comment>
<dbReference type="Proteomes" id="UP001277761">
    <property type="component" value="Unassembled WGS sequence"/>
</dbReference>
<evidence type="ECO:0000313" key="8">
    <source>
        <dbReference type="EMBL" id="MDX8150365.1"/>
    </source>
</evidence>
<keyword evidence="6" id="KW-0732">Signal</keyword>
<evidence type="ECO:0000256" key="6">
    <source>
        <dbReference type="SAM" id="SignalP"/>
    </source>
</evidence>
<dbReference type="InterPro" id="IPR006664">
    <property type="entry name" value="OMP_bac"/>
</dbReference>
<feature type="region of interest" description="Disordered" evidence="5">
    <location>
        <begin position="155"/>
        <end position="177"/>
    </location>
</feature>
<dbReference type="SUPFAM" id="SSF103088">
    <property type="entry name" value="OmpA-like"/>
    <property type="match status" value="1"/>
</dbReference>
<dbReference type="PROSITE" id="PS51123">
    <property type="entry name" value="OMPA_2"/>
    <property type="match status" value="1"/>
</dbReference>
<dbReference type="Gene3D" id="3.30.1330.60">
    <property type="entry name" value="OmpA-like domain"/>
    <property type="match status" value="1"/>
</dbReference>
<dbReference type="Pfam" id="PF00691">
    <property type="entry name" value="OmpA"/>
    <property type="match status" value="1"/>
</dbReference>
<keyword evidence="3" id="KW-0998">Cell outer membrane</keyword>
<gene>
    <name evidence="8" type="ORF">SK069_02055</name>
</gene>
<dbReference type="InterPro" id="IPR050330">
    <property type="entry name" value="Bact_OuterMem_StrucFunc"/>
</dbReference>
<protein>
    <submittedName>
        <fullName evidence="8">OmpA family protein</fullName>
    </submittedName>
</protein>
<sequence length="187" mass="19723">MTRREGRSWRCPVARLLLAGALGSLTLPAASVAWPTADEGAGSIEPVRAPVERVVAPIQPLPRPEGDAVALGTDVLFDFGRSTITPGRGTALRRFAHRVLGGRTTGTLRIVGHTDGRGSATYNLALSRRRAAAVARAVREVLPAQIDVVIRGAGEAEPVAEERTATGDDDPAGRARNRRVELRLAAG</sequence>
<dbReference type="RefSeq" id="WP_319952515.1">
    <property type="nucleotide sequence ID" value="NZ_JAXAVX010000001.1"/>
</dbReference>
<comment type="subcellular location">
    <subcellularLocation>
        <location evidence="1">Cell outer membrane</location>
    </subcellularLocation>
</comment>
<dbReference type="EMBL" id="JAXAVX010000001">
    <property type="protein sequence ID" value="MDX8150365.1"/>
    <property type="molecule type" value="Genomic_DNA"/>
</dbReference>
<dbReference type="PRINTS" id="PR01021">
    <property type="entry name" value="OMPADOMAIN"/>
</dbReference>
<evidence type="ECO:0000256" key="2">
    <source>
        <dbReference type="ARBA" id="ARBA00023136"/>
    </source>
</evidence>
<organism evidence="8 9">
    <name type="scientific">Patulibacter brassicae</name>
    <dbReference type="NCBI Taxonomy" id="1705717"/>
    <lineage>
        <taxon>Bacteria</taxon>
        <taxon>Bacillati</taxon>
        <taxon>Actinomycetota</taxon>
        <taxon>Thermoleophilia</taxon>
        <taxon>Solirubrobacterales</taxon>
        <taxon>Patulibacteraceae</taxon>
        <taxon>Patulibacter</taxon>
    </lineage>
</organism>
<name>A0ABU4VHP7_9ACTN</name>
<dbReference type="InterPro" id="IPR006665">
    <property type="entry name" value="OmpA-like"/>
</dbReference>